<evidence type="ECO:0000313" key="1">
    <source>
        <dbReference type="EMBL" id="KAK1931431.1"/>
    </source>
</evidence>
<dbReference type="AlphaFoldDB" id="A0AAD9LCH9"/>
<organism evidence="1 2">
    <name type="scientific">Phytophthora citrophthora</name>
    <dbReference type="NCBI Taxonomy" id="4793"/>
    <lineage>
        <taxon>Eukaryota</taxon>
        <taxon>Sar</taxon>
        <taxon>Stramenopiles</taxon>
        <taxon>Oomycota</taxon>
        <taxon>Peronosporomycetes</taxon>
        <taxon>Peronosporales</taxon>
        <taxon>Peronosporaceae</taxon>
        <taxon>Phytophthora</taxon>
    </lineage>
</organism>
<comment type="caution">
    <text evidence="1">The sequence shown here is derived from an EMBL/GenBank/DDBJ whole genome shotgun (WGS) entry which is preliminary data.</text>
</comment>
<proteinExistence type="predicted"/>
<reference evidence="1" key="1">
    <citation type="submission" date="2023-08" db="EMBL/GenBank/DDBJ databases">
        <title>Reference Genome Resource for the Citrus Pathogen Phytophthora citrophthora.</title>
        <authorList>
            <person name="Moller H."/>
            <person name="Coetzee B."/>
            <person name="Rose L.J."/>
            <person name="Van Niekerk J.M."/>
        </authorList>
    </citation>
    <scope>NUCLEOTIDE SEQUENCE</scope>
    <source>
        <strain evidence="1">STE-U-9442</strain>
    </source>
</reference>
<dbReference type="Proteomes" id="UP001259832">
    <property type="component" value="Unassembled WGS sequence"/>
</dbReference>
<dbReference type="EMBL" id="JASMQC010000034">
    <property type="protein sequence ID" value="KAK1931431.1"/>
    <property type="molecule type" value="Genomic_DNA"/>
</dbReference>
<accession>A0AAD9LCH9</accession>
<gene>
    <name evidence="1" type="ORF">P3T76_013187</name>
</gene>
<sequence>MAIFGHILETDRKFGEFYGRQTTVRELLGKVIKREKWDCSVDELNLYFPRKNGQRLQVNDPEYFDLEQGELSDGLREIMSDANRIDLDTRIRSFSATCEYDFLLEAPPRIRRKYRRSVAEIRRYFIGANVVVAKVVVG</sequence>
<evidence type="ECO:0000313" key="2">
    <source>
        <dbReference type="Proteomes" id="UP001259832"/>
    </source>
</evidence>
<protein>
    <submittedName>
        <fullName evidence="1">Uncharacterized protein</fullName>
    </submittedName>
</protein>
<keyword evidence="2" id="KW-1185">Reference proteome</keyword>
<name>A0AAD9LCH9_9STRA</name>